<dbReference type="RefSeq" id="WP_085168301.1">
    <property type="nucleotide sequence ID" value="NZ_LQOM01000029.1"/>
</dbReference>
<evidence type="ECO:0000313" key="2">
    <source>
        <dbReference type="Proteomes" id="UP000193907"/>
    </source>
</evidence>
<accession>A0A1X1RQH4</accession>
<organism evidence="1 2">
    <name type="scientific">Mycobacterium celatum</name>
    <dbReference type="NCBI Taxonomy" id="28045"/>
    <lineage>
        <taxon>Bacteria</taxon>
        <taxon>Bacillati</taxon>
        <taxon>Actinomycetota</taxon>
        <taxon>Actinomycetes</taxon>
        <taxon>Mycobacteriales</taxon>
        <taxon>Mycobacteriaceae</taxon>
        <taxon>Mycobacterium</taxon>
    </lineage>
</organism>
<dbReference type="InterPro" id="IPR023213">
    <property type="entry name" value="CAT-like_dom_sf"/>
</dbReference>
<reference evidence="1 2" key="1">
    <citation type="submission" date="2016-01" db="EMBL/GenBank/DDBJ databases">
        <title>The new phylogeny of the genus Mycobacterium.</title>
        <authorList>
            <person name="Tarcisio F."/>
            <person name="Conor M."/>
            <person name="Antonella G."/>
            <person name="Elisabetta G."/>
            <person name="Giulia F.S."/>
            <person name="Sara T."/>
            <person name="Anna F."/>
            <person name="Clotilde B."/>
            <person name="Roberto B."/>
            <person name="Veronica D.S."/>
            <person name="Fabio R."/>
            <person name="Monica P."/>
            <person name="Olivier J."/>
            <person name="Enrico T."/>
            <person name="Nicola S."/>
        </authorList>
    </citation>
    <scope>NUCLEOTIDE SEQUENCE [LARGE SCALE GENOMIC DNA]</scope>
    <source>
        <strain evidence="1 2">DSM 44243</strain>
    </source>
</reference>
<dbReference type="Gene3D" id="3.30.559.10">
    <property type="entry name" value="Chloramphenicol acetyltransferase-like domain"/>
    <property type="match status" value="1"/>
</dbReference>
<proteinExistence type="predicted"/>
<protein>
    <recommendedName>
        <fullName evidence="3">Diacylglycerol O-acyltransferase</fullName>
    </recommendedName>
</protein>
<evidence type="ECO:0008006" key="3">
    <source>
        <dbReference type="Google" id="ProtNLM"/>
    </source>
</evidence>
<dbReference type="STRING" id="28045.AWB95_12730"/>
<dbReference type="SUPFAM" id="SSF52777">
    <property type="entry name" value="CoA-dependent acyltransferases"/>
    <property type="match status" value="1"/>
</dbReference>
<dbReference type="AlphaFoldDB" id="A0A1X1RQH4"/>
<sequence>MPVRTRRERASLEPGASNGAARGDNRLALVDQALFAGHRAAGLNLVIQCVWIYDHHIDFDGLKRCHHNLGYGLLGRRIELSPLPFGRPRWVSDQRPPDIDIAECARPRAELGDWADERSQLPIDAERGPGWHLGVLPLTDGSTAVSLVLSHYLVDGLGLALSIADAALGNTRDLGYPPPGSRTRRRAVVQDIRLSAQDAPDVARAFFAAARLARKQARAQRGIARPPAPRPVAPGGEDVVVVPAVSIHVDSAEWDARARALGGTGNTLVAGFAAKLAERVGRRRDGDGTVTLHLPINERVEGDTRANAMSIAIVNVDPTRVTMDLNDIRAAIKRALATLREAPDESLQLRALIPFTPKRALKRMVDAGFCDPDVPVLCSNLGDLGPLVCRLDGTDGELVLTRATGHQFSRGWLERVGGQMTLQSWRTGGATVYLTVNAYQPGAENTKPALRELAARTLAEFDLTGTID</sequence>
<name>A0A1X1RQH4_MYCCE</name>
<dbReference type="EMBL" id="LQOM01000029">
    <property type="protein sequence ID" value="ORV12527.1"/>
    <property type="molecule type" value="Genomic_DNA"/>
</dbReference>
<gene>
    <name evidence="1" type="ORF">AWB95_12730</name>
</gene>
<dbReference type="Proteomes" id="UP000193907">
    <property type="component" value="Unassembled WGS sequence"/>
</dbReference>
<evidence type="ECO:0000313" key="1">
    <source>
        <dbReference type="EMBL" id="ORV12527.1"/>
    </source>
</evidence>
<comment type="caution">
    <text evidence="1">The sequence shown here is derived from an EMBL/GenBank/DDBJ whole genome shotgun (WGS) entry which is preliminary data.</text>
</comment>
<keyword evidence="2" id="KW-1185">Reference proteome</keyword>